<dbReference type="RefSeq" id="WP_173083048.1">
    <property type="nucleotide sequence ID" value="NZ_BLTE01000006.1"/>
</dbReference>
<evidence type="ECO:0008006" key="4">
    <source>
        <dbReference type="Google" id="ProtNLM"/>
    </source>
</evidence>
<dbReference type="AlphaFoldDB" id="A0A6V8LM21"/>
<keyword evidence="3" id="KW-1185">Reference proteome</keyword>
<feature type="region of interest" description="Disordered" evidence="1">
    <location>
        <begin position="27"/>
        <end position="60"/>
    </location>
</feature>
<gene>
    <name evidence="2" type="ORF">NNJEOMEG_01556</name>
</gene>
<dbReference type="Gene3D" id="3.30.160.170">
    <property type="entry name" value="FlaG-like"/>
    <property type="match status" value="1"/>
</dbReference>
<evidence type="ECO:0000256" key="1">
    <source>
        <dbReference type="SAM" id="MobiDB-lite"/>
    </source>
</evidence>
<reference evidence="2 3" key="1">
    <citation type="submission" date="2020-04" db="EMBL/GenBank/DDBJ databases">
        <authorList>
            <consortium name="Desulfovibrio sp. FSS-1 genome sequencing consortium"/>
            <person name="Shimoshige H."/>
            <person name="Kobayashi H."/>
            <person name="Maekawa T."/>
        </authorList>
    </citation>
    <scope>NUCLEOTIDE SEQUENCE [LARGE SCALE GENOMIC DNA]</scope>
    <source>
        <strain evidence="2 3">SIID29052-01</strain>
    </source>
</reference>
<sequence length="130" mass="14832">MNIQNIETPKEAAHHVDAEKAVQALKVREEAVRQTEESPREGQGQDQHAQERDPARDLAEREKLLAQTQDYFHQRGVDLHFKVLDETGQLQVEMKEAGGTRVIRKIPQDEIVKLSDNLKRMAKGLLDKSV</sequence>
<feature type="compositionally biased region" description="Basic and acidic residues" evidence="1">
    <location>
        <begin position="48"/>
        <end position="60"/>
    </location>
</feature>
<reference evidence="2 3" key="2">
    <citation type="submission" date="2020-05" db="EMBL/GenBank/DDBJ databases">
        <title>Draft genome sequence of Desulfovibrio sp. strainFSS-1.</title>
        <authorList>
            <person name="Shimoshige H."/>
            <person name="Kobayashi H."/>
            <person name="Maekawa T."/>
        </authorList>
    </citation>
    <scope>NUCLEOTIDE SEQUENCE [LARGE SCALE GENOMIC DNA]</scope>
    <source>
        <strain evidence="2 3">SIID29052-01</strain>
    </source>
</reference>
<comment type="caution">
    <text evidence="2">The sequence shown here is derived from an EMBL/GenBank/DDBJ whole genome shotgun (WGS) entry which is preliminary data.</text>
</comment>
<feature type="compositionally biased region" description="Basic and acidic residues" evidence="1">
    <location>
        <begin position="27"/>
        <end position="40"/>
    </location>
</feature>
<proteinExistence type="predicted"/>
<dbReference type="InterPro" id="IPR035924">
    <property type="entry name" value="FlaG-like_sf"/>
</dbReference>
<dbReference type="Pfam" id="PF03646">
    <property type="entry name" value="FlaG"/>
    <property type="match status" value="1"/>
</dbReference>
<evidence type="ECO:0000313" key="3">
    <source>
        <dbReference type="Proteomes" id="UP000494245"/>
    </source>
</evidence>
<accession>A0A6V8LM21</accession>
<organism evidence="2 3">
    <name type="scientific">Fundidesulfovibrio magnetotacticus</name>
    <dbReference type="NCBI Taxonomy" id="2730080"/>
    <lineage>
        <taxon>Bacteria</taxon>
        <taxon>Pseudomonadati</taxon>
        <taxon>Thermodesulfobacteriota</taxon>
        <taxon>Desulfovibrionia</taxon>
        <taxon>Desulfovibrionales</taxon>
        <taxon>Desulfovibrionaceae</taxon>
        <taxon>Fundidesulfovibrio</taxon>
    </lineage>
</organism>
<dbReference type="SUPFAM" id="SSF160214">
    <property type="entry name" value="FlaG-like"/>
    <property type="match status" value="1"/>
</dbReference>
<evidence type="ECO:0000313" key="2">
    <source>
        <dbReference type="EMBL" id="GFK93722.1"/>
    </source>
</evidence>
<dbReference type="Proteomes" id="UP000494245">
    <property type="component" value="Unassembled WGS sequence"/>
</dbReference>
<dbReference type="InterPro" id="IPR005186">
    <property type="entry name" value="FlaG"/>
</dbReference>
<dbReference type="EMBL" id="BLTE01000006">
    <property type="protein sequence ID" value="GFK93722.1"/>
    <property type="molecule type" value="Genomic_DNA"/>
</dbReference>
<name>A0A6V8LM21_9BACT</name>
<protein>
    <recommendedName>
        <fullName evidence="4">Flagellar protein FlaG</fullName>
    </recommendedName>
</protein>